<evidence type="ECO:0000256" key="1">
    <source>
        <dbReference type="ARBA" id="ARBA00022833"/>
    </source>
</evidence>
<dbReference type="GO" id="GO:0004553">
    <property type="term" value="F:hydrolase activity, hydrolyzing O-glycosyl compounds"/>
    <property type="evidence" value="ECO:0007669"/>
    <property type="project" value="InterPro"/>
</dbReference>
<organism evidence="5 6">
    <name type="scientific">Kribbella pratensis</name>
    <dbReference type="NCBI Taxonomy" id="2512112"/>
    <lineage>
        <taxon>Bacteria</taxon>
        <taxon>Bacillati</taxon>
        <taxon>Actinomycetota</taxon>
        <taxon>Actinomycetes</taxon>
        <taxon>Propionibacteriales</taxon>
        <taxon>Kribbellaceae</taxon>
        <taxon>Kribbella</taxon>
    </lineage>
</organism>
<dbReference type="Gene3D" id="2.60.40.1190">
    <property type="match status" value="1"/>
</dbReference>
<feature type="signal peptide" evidence="3">
    <location>
        <begin position="1"/>
        <end position="24"/>
    </location>
</feature>
<feature type="chain" id="PRO_5038883346" evidence="3">
    <location>
        <begin position="25"/>
        <end position="975"/>
    </location>
</feature>
<dbReference type="Proteomes" id="UP000295146">
    <property type="component" value="Unassembled WGS sequence"/>
</dbReference>
<name>A0A4R8BVJ9_9ACTN</name>
<evidence type="ECO:0000313" key="5">
    <source>
        <dbReference type="EMBL" id="TDW65821.1"/>
    </source>
</evidence>
<dbReference type="SUPFAM" id="SSF102588">
    <property type="entry name" value="LmbE-like"/>
    <property type="match status" value="1"/>
</dbReference>
<dbReference type="InterPro" id="IPR013783">
    <property type="entry name" value="Ig-like_fold"/>
</dbReference>
<dbReference type="SUPFAM" id="SSF49344">
    <property type="entry name" value="CBD9-like"/>
    <property type="match status" value="1"/>
</dbReference>
<keyword evidence="6" id="KW-1185">Reference proteome</keyword>
<dbReference type="InterPro" id="IPR010502">
    <property type="entry name" value="Carb-bd_dom_fam9"/>
</dbReference>
<dbReference type="RefSeq" id="WP_134107277.1">
    <property type="nucleotide sequence ID" value="NZ_SODP01000003.1"/>
</dbReference>
<evidence type="ECO:0000256" key="3">
    <source>
        <dbReference type="SAM" id="SignalP"/>
    </source>
</evidence>
<dbReference type="CDD" id="cd09619">
    <property type="entry name" value="CBM9_like_4"/>
    <property type="match status" value="1"/>
</dbReference>
<reference evidence="5 6" key="1">
    <citation type="submission" date="2019-03" db="EMBL/GenBank/DDBJ databases">
        <title>Genomic Encyclopedia of Type Strains, Phase III (KMG-III): the genomes of soil and plant-associated and newly described type strains.</title>
        <authorList>
            <person name="Whitman W."/>
        </authorList>
    </citation>
    <scope>NUCLEOTIDE SEQUENCE [LARGE SCALE GENOMIC DNA]</scope>
    <source>
        <strain evidence="5 6">VKM Ac-2573</strain>
    </source>
</reference>
<accession>A0A4R8BVJ9</accession>
<evidence type="ECO:0000313" key="6">
    <source>
        <dbReference type="Proteomes" id="UP000295146"/>
    </source>
</evidence>
<dbReference type="InterPro" id="IPR024078">
    <property type="entry name" value="LmbE-like_dom_sf"/>
</dbReference>
<feature type="region of interest" description="Disordered" evidence="2">
    <location>
        <begin position="802"/>
        <end position="826"/>
    </location>
</feature>
<dbReference type="InterPro" id="IPR003737">
    <property type="entry name" value="GlcNAc_PI_deacetylase-related"/>
</dbReference>
<dbReference type="Gene3D" id="2.60.40.10">
    <property type="entry name" value="Immunoglobulins"/>
    <property type="match status" value="1"/>
</dbReference>
<dbReference type="OrthoDB" id="3913894at2"/>
<proteinExistence type="predicted"/>
<dbReference type="EMBL" id="SODP01000003">
    <property type="protein sequence ID" value="TDW65821.1"/>
    <property type="molecule type" value="Genomic_DNA"/>
</dbReference>
<dbReference type="GO" id="GO:0016137">
    <property type="term" value="P:glycoside metabolic process"/>
    <property type="evidence" value="ECO:0007669"/>
    <property type="project" value="UniProtKB-ARBA"/>
</dbReference>
<feature type="compositionally biased region" description="Pro residues" evidence="2">
    <location>
        <begin position="802"/>
        <end position="816"/>
    </location>
</feature>
<dbReference type="Pfam" id="PF06452">
    <property type="entry name" value="CBM9_1"/>
    <property type="match status" value="1"/>
</dbReference>
<dbReference type="Pfam" id="PF02585">
    <property type="entry name" value="PIG-L"/>
    <property type="match status" value="1"/>
</dbReference>
<feature type="domain" description="Carbohydrate-binding" evidence="4">
    <location>
        <begin position="597"/>
        <end position="799"/>
    </location>
</feature>
<keyword evidence="1" id="KW-0862">Zinc</keyword>
<keyword evidence="3" id="KW-0732">Signal</keyword>
<protein>
    <submittedName>
        <fullName evidence="5">Carbohydrate binding protein with CBM9 domain</fullName>
    </submittedName>
</protein>
<comment type="caution">
    <text evidence="5">The sequence shown here is derived from an EMBL/GenBank/DDBJ whole genome shotgun (WGS) entry which is preliminary data.</text>
</comment>
<dbReference type="AlphaFoldDB" id="A0A4R8BVJ9"/>
<evidence type="ECO:0000259" key="4">
    <source>
        <dbReference type="Pfam" id="PF06452"/>
    </source>
</evidence>
<gene>
    <name evidence="5" type="ORF">EV653_5836</name>
</gene>
<dbReference type="GO" id="GO:0016052">
    <property type="term" value="P:carbohydrate catabolic process"/>
    <property type="evidence" value="ECO:0007669"/>
    <property type="project" value="InterPro"/>
</dbReference>
<sequence>MKRLVGFLVLVLLAVLPVPAGATARPYVADRQTKIDVMGEWAHPDDDTSIIGPCGVWHQLYGVKCGVIQVTRGEGGGNAAGNELGPDLGLRRENEDRVAHYRSGTVDIFNLDRIDFFYNQSAPLTQYFWDEQETLRRVTRVIRETQPEIYIGFTPTLAAGHGNHQQAGRLIWEGVLAAADPNMFPEQLTGPHALSTWQVKKVFSGGSTAGTGGTTTAANCTTGFTPTGLDTVAGVWTGYNSPYTWPAGNSQAQTAGTPKIWQQVADEGRAAYPTQSRVMYKGVSVPACPRFGMTESFVPFQPNSNAAAGRDDAILFGAKKPDPGGLPLGTLEYFTFSRFYNVAGEPFQATVHLKAPSGKLAKGNVALTVPAGWSVSGPQQVKEKPSADLTFTVTPAANATVDQNAKISALYTTKHATGYTDNVVRIVAAAEGRFQRWGNWAEYDQWLQNTAPQANRLGRSQAIQSMGIGQTIDIPVVVHNWSTQPQAGAVSLDLPADFTIDAASKPYSVQPGADQTVTFKLTNTDTTLPANQNVSIPIHTSTGTETLTLTLVPTTVIPQATPVVDGKAEPGEYPGQTLDLGRIWQGAATCTGVDDCGVSSTGQGSTAKVSWSDDALFFFIHIRDDYQSYAVTPAECVGHWQADSVEILLDPRGNASEALKDTANTFKLGIFPFTQSGGPCWERDADNHQGYSSGALDTGNAPGVQVASTAQWVGSNETTVPHAYAGGGYDLEVKIPLADLPAAVDPSRLGLNITPYDNDDTSAPGTTTLRHIDMSTRLGWSALGSVQSDPYRWGLATLPGYTPPSGRPTTPTPPNVSNPNLNGALSPQTIAQSARNGVPISGRVPTDDLKILSSKVRPTGVDLVTSSKGSGTARAFLTSGQLAAIPVWTTSCTTDPPPDYGFTPCAITDGATPPWSPNMSGHLVNQATQAITRGIQHWTIPLTAAQRTQLMNQGHLLVSYETPRNEVQAFDIRIG</sequence>
<dbReference type="Gene3D" id="3.40.50.10320">
    <property type="entry name" value="LmbE-like"/>
    <property type="match status" value="1"/>
</dbReference>
<evidence type="ECO:0000256" key="2">
    <source>
        <dbReference type="SAM" id="MobiDB-lite"/>
    </source>
</evidence>
<dbReference type="GO" id="GO:0030246">
    <property type="term" value="F:carbohydrate binding"/>
    <property type="evidence" value="ECO:0007669"/>
    <property type="project" value="InterPro"/>
</dbReference>